<evidence type="ECO:0000256" key="5">
    <source>
        <dbReference type="ARBA" id="ARBA00022272"/>
    </source>
</evidence>
<sequence length="209" mass="22742">MLVKICGITTVEAAQAAVNAGADFIGFVFAPSSREVTVEKAKRISAFIPQTVHKVGVFVNEAPEDITSIAEAVNLDYIQLHGDESPSIAEQLPYKIIKAFSAKDSRRTHITNYPCDYYLVDSPKAGSGETFDWKLLHSLSLDHRKLILAGGLSSKNINHAVKQVNPAGADVSSGVETNGKKDNKKIKEFIHLCKNKQGKDDIDGNIYDA</sequence>
<evidence type="ECO:0000256" key="2">
    <source>
        <dbReference type="ARBA" id="ARBA00004664"/>
    </source>
</evidence>
<dbReference type="InterPro" id="IPR013785">
    <property type="entry name" value="Aldolase_TIM"/>
</dbReference>
<dbReference type="NCBIfam" id="NF002300">
    <property type="entry name" value="PRK01222.1-7"/>
    <property type="match status" value="1"/>
</dbReference>
<evidence type="ECO:0000313" key="12">
    <source>
        <dbReference type="EMBL" id="APC46992.1"/>
    </source>
</evidence>
<dbReference type="Pfam" id="PF00697">
    <property type="entry name" value="PRAI"/>
    <property type="match status" value="1"/>
</dbReference>
<dbReference type="GO" id="GO:0004640">
    <property type="term" value="F:phosphoribosylanthranilate isomerase activity"/>
    <property type="evidence" value="ECO:0007669"/>
    <property type="project" value="UniProtKB-UniRule"/>
</dbReference>
<keyword evidence="8 10" id="KW-0057">Aromatic amino acid biosynthesis</keyword>
<reference evidence="12 13" key="1">
    <citation type="submission" date="2016-11" db="EMBL/GenBank/DDBJ databases">
        <title>Complete genome sequencing of Virgibacillus halodenitrificans PDB-F2.</title>
        <authorList>
            <person name="Sun Z."/>
            <person name="Zhou Y."/>
            <person name="Li H."/>
        </authorList>
    </citation>
    <scope>NUCLEOTIDE SEQUENCE [LARGE SCALE GENOMIC DNA]</scope>
    <source>
        <strain evidence="12 13">PDB-F2</strain>
    </source>
</reference>
<evidence type="ECO:0000256" key="7">
    <source>
        <dbReference type="ARBA" id="ARBA00022822"/>
    </source>
</evidence>
<dbReference type="CDD" id="cd00405">
    <property type="entry name" value="PRAI"/>
    <property type="match status" value="1"/>
</dbReference>
<evidence type="ECO:0000256" key="9">
    <source>
        <dbReference type="ARBA" id="ARBA00023235"/>
    </source>
</evidence>
<dbReference type="Gene3D" id="3.20.20.70">
    <property type="entry name" value="Aldolase class I"/>
    <property type="match status" value="1"/>
</dbReference>
<dbReference type="InterPro" id="IPR044643">
    <property type="entry name" value="TrpF_fam"/>
</dbReference>
<gene>
    <name evidence="10" type="primary">trpF</name>
    <name evidence="12" type="ORF">BME96_01750</name>
</gene>
<evidence type="ECO:0000256" key="1">
    <source>
        <dbReference type="ARBA" id="ARBA00001164"/>
    </source>
</evidence>
<organism evidence="12 13">
    <name type="scientific">Virgibacillus halodenitrificans</name>
    <name type="common">Bacillus halodenitrificans</name>
    <dbReference type="NCBI Taxonomy" id="1482"/>
    <lineage>
        <taxon>Bacteria</taxon>
        <taxon>Bacillati</taxon>
        <taxon>Bacillota</taxon>
        <taxon>Bacilli</taxon>
        <taxon>Bacillales</taxon>
        <taxon>Bacillaceae</taxon>
        <taxon>Virgibacillus</taxon>
    </lineage>
</organism>
<evidence type="ECO:0000256" key="4">
    <source>
        <dbReference type="ARBA" id="ARBA00012572"/>
    </source>
</evidence>
<dbReference type="RefSeq" id="WP_071648124.1">
    <property type="nucleotide sequence ID" value="NZ_CP017962.1"/>
</dbReference>
<name>A0AAC9IXF0_VIRHA</name>
<evidence type="ECO:0000259" key="11">
    <source>
        <dbReference type="Pfam" id="PF00697"/>
    </source>
</evidence>
<dbReference type="GeneID" id="71513102"/>
<dbReference type="EMBL" id="CP017962">
    <property type="protein sequence ID" value="APC46992.1"/>
    <property type="molecule type" value="Genomic_DNA"/>
</dbReference>
<dbReference type="Proteomes" id="UP000182945">
    <property type="component" value="Chromosome"/>
</dbReference>
<dbReference type="EC" id="5.3.1.24" evidence="4 10"/>
<dbReference type="SUPFAM" id="SSF51366">
    <property type="entry name" value="Ribulose-phoshate binding barrel"/>
    <property type="match status" value="1"/>
</dbReference>
<accession>A0AAC9IXF0</accession>
<dbReference type="PANTHER" id="PTHR42894">
    <property type="entry name" value="N-(5'-PHOSPHORIBOSYL)ANTHRANILATE ISOMERASE"/>
    <property type="match status" value="1"/>
</dbReference>
<proteinExistence type="inferred from homology"/>
<protein>
    <recommendedName>
        <fullName evidence="5 10">N-(5'-phosphoribosyl)anthranilate isomerase</fullName>
        <shortName evidence="10">PRAI</shortName>
        <ecNumber evidence="4 10">5.3.1.24</ecNumber>
    </recommendedName>
</protein>
<dbReference type="PANTHER" id="PTHR42894:SF1">
    <property type="entry name" value="N-(5'-PHOSPHORIBOSYL)ANTHRANILATE ISOMERASE"/>
    <property type="match status" value="1"/>
</dbReference>
<dbReference type="HAMAP" id="MF_00135">
    <property type="entry name" value="PRAI"/>
    <property type="match status" value="1"/>
</dbReference>
<keyword evidence="6 10" id="KW-0028">Amino-acid biosynthesis</keyword>
<evidence type="ECO:0000256" key="6">
    <source>
        <dbReference type="ARBA" id="ARBA00022605"/>
    </source>
</evidence>
<dbReference type="GO" id="GO:0000162">
    <property type="term" value="P:L-tryptophan biosynthetic process"/>
    <property type="evidence" value="ECO:0007669"/>
    <property type="project" value="UniProtKB-UniRule"/>
</dbReference>
<dbReference type="InterPro" id="IPR001240">
    <property type="entry name" value="PRAI_dom"/>
</dbReference>
<feature type="domain" description="N-(5'phosphoribosyl) anthranilate isomerase (PRAI)" evidence="11">
    <location>
        <begin position="3"/>
        <end position="190"/>
    </location>
</feature>
<evidence type="ECO:0000256" key="8">
    <source>
        <dbReference type="ARBA" id="ARBA00023141"/>
    </source>
</evidence>
<evidence type="ECO:0000313" key="13">
    <source>
        <dbReference type="Proteomes" id="UP000182945"/>
    </source>
</evidence>
<dbReference type="FunFam" id="3.20.20.70:FF:000075">
    <property type="entry name" value="Tryptophan biosynthesis protein TRP1"/>
    <property type="match status" value="1"/>
</dbReference>
<dbReference type="AlphaFoldDB" id="A0AAC9IXF0"/>
<comment type="similarity">
    <text evidence="3 10">Belongs to the TrpF family.</text>
</comment>
<evidence type="ECO:0000256" key="3">
    <source>
        <dbReference type="ARBA" id="ARBA00007571"/>
    </source>
</evidence>
<keyword evidence="9 10" id="KW-0413">Isomerase</keyword>
<dbReference type="InterPro" id="IPR011060">
    <property type="entry name" value="RibuloseP-bd_barrel"/>
</dbReference>
<comment type="catalytic activity">
    <reaction evidence="1 10">
        <text>N-(5-phospho-beta-D-ribosyl)anthranilate = 1-(2-carboxyphenylamino)-1-deoxy-D-ribulose 5-phosphate</text>
        <dbReference type="Rhea" id="RHEA:21540"/>
        <dbReference type="ChEBI" id="CHEBI:18277"/>
        <dbReference type="ChEBI" id="CHEBI:58613"/>
        <dbReference type="EC" id="5.3.1.24"/>
    </reaction>
</comment>
<keyword evidence="7 10" id="KW-0822">Tryptophan biosynthesis</keyword>
<dbReference type="KEGG" id="vhl:BME96_01750"/>
<comment type="pathway">
    <text evidence="2 10">Amino-acid biosynthesis; L-tryptophan biosynthesis; L-tryptophan from chorismate: step 3/5.</text>
</comment>
<evidence type="ECO:0000256" key="10">
    <source>
        <dbReference type="HAMAP-Rule" id="MF_00135"/>
    </source>
</evidence>